<comment type="caution">
    <text evidence="1">The sequence shown here is derived from an EMBL/GenBank/DDBJ whole genome shotgun (WGS) entry which is preliminary data.</text>
</comment>
<evidence type="ECO:0008006" key="3">
    <source>
        <dbReference type="Google" id="ProtNLM"/>
    </source>
</evidence>
<dbReference type="Proteomes" id="UP000177309">
    <property type="component" value="Unassembled WGS sequence"/>
</dbReference>
<gene>
    <name evidence="1" type="ORF">A2462_02570</name>
</gene>
<evidence type="ECO:0000313" key="1">
    <source>
        <dbReference type="EMBL" id="OGC35409.1"/>
    </source>
</evidence>
<accession>A0A1F4TS42</accession>
<organism evidence="1 2">
    <name type="scientific">candidate division WOR-1 bacterium RIFOXYC2_FULL_41_25</name>
    <dbReference type="NCBI Taxonomy" id="1802586"/>
    <lineage>
        <taxon>Bacteria</taxon>
        <taxon>Bacillati</taxon>
        <taxon>Saganbacteria</taxon>
    </lineage>
</organism>
<sequence>MNFECLPEFNHDLKQLLKRYRSLKDDLRVLTKYLAISPSALPPTSFRVSNLRTRCEIVKVKKFACKSLKGKGARSGVRVVYAFHQAEQKIVFLEIYYKGDKANEDRGRILKYYG</sequence>
<protein>
    <recommendedName>
        <fullName evidence="3">Addiction module toxin RelE</fullName>
    </recommendedName>
</protein>
<reference evidence="1 2" key="1">
    <citation type="journal article" date="2016" name="Nat. Commun.">
        <title>Thousands of microbial genomes shed light on interconnected biogeochemical processes in an aquifer system.</title>
        <authorList>
            <person name="Anantharaman K."/>
            <person name="Brown C.T."/>
            <person name="Hug L.A."/>
            <person name="Sharon I."/>
            <person name="Castelle C.J."/>
            <person name="Probst A.J."/>
            <person name="Thomas B.C."/>
            <person name="Singh A."/>
            <person name="Wilkins M.J."/>
            <person name="Karaoz U."/>
            <person name="Brodie E.L."/>
            <person name="Williams K.H."/>
            <person name="Hubbard S.S."/>
            <person name="Banfield J.F."/>
        </authorList>
    </citation>
    <scope>NUCLEOTIDE SEQUENCE [LARGE SCALE GENOMIC DNA]</scope>
</reference>
<name>A0A1F4TS42_UNCSA</name>
<dbReference type="AlphaFoldDB" id="A0A1F4TS42"/>
<evidence type="ECO:0000313" key="2">
    <source>
        <dbReference type="Proteomes" id="UP000177309"/>
    </source>
</evidence>
<dbReference type="EMBL" id="MEUI01000002">
    <property type="protein sequence ID" value="OGC35409.1"/>
    <property type="molecule type" value="Genomic_DNA"/>
</dbReference>
<proteinExistence type="predicted"/>